<accession>A0A0C1FKP0</accession>
<feature type="transmembrane region" description="Helical" evidence="4">
    <location>
        <begin position="186"/>
        <end position="206"/>
    </location>
</feature>
<dbReference type="Pfam" id="PF12833">
    <property type="entry name" value="HTH_18"/>
    <property type="match status" value="1"/>
</dbReference>
<keyword evidence="4" id="KW-0472">Membrane</keyword>
<evidence type="ECO:0000256" key="2">
    <source>
        <dbReference type="ARBA" id="ARBA00023125"/>
    </source>
</evidence>
<protein>
    <recommendedName>
        <fullName evidence="5">HTH araC/xylS-type domain-containing protein</fullName>
    </recommendedName>
</protein>
<dbReference type="PANTHER" id="PTHR43280:SF29">
    <property type="entry name" value="ARAC-FAMILY TRANSCRIPTIONAL REGULATOR"/>
    <property type="match status" value="1"/>
</dbReference>
<dbReference type="PANTHER" id="PTHR43280">
    <property type="entry name" value="ARAC-FAMILY TRANSCRIPTIONAL REGULATOR"/>
    <property type="match status" value="1"/>
</dbReference>
<feature type="domain" description="HTH araC/xylS-type" evidence="5">
    <location>
        <begin position="296"/>
        <end position="403"/>
    </location>
</feature>
<dbReference type="AlphaFoldDB" id="A0A0C1FKP0"/>
<feature type="transmembrane region" description="Helical" evidence="4">
    <location>
        <begin position="147"/>
        <end position="166"/>
    </location>
</feature>
<name>A0A0C1FKP0_9SPHI</name>
<evidence type="ECO:0000313" key="7">
    <source>
        <dbReference type="Proteomes" id="UP000031246"/>
    </source>
</evidence>
<dbReference type="Proteomes" id="UP000031246">
    <property type="component" value="Unassembled WGS sequence"/>
</dbReference>
<evidence type="ECO:0000256" key="1">
    <source>
        <dbReference type="ARBA" id="ARBA00023015"/>
    </source>
</evidence>
<keyword evidence="7" id="KW-1185">Reference proteome</keyword>
<feature type="transmembrane region" description="Helical" evidence="4">
    <location>
        <begin position="6"/>
        <end position="25"/>
    </location>
</feature>
<keyword evidence="3" id="KW-0804">Transcription</keyword>
<evidence type="ECO:0000256" key="3">
    <source>
        <dbReference type="ARBA" id="ARBA00023163"/>
    </source>
</evidence>
<organism evidence="6 7">
    <name type="scientific">Pedobacter kyungheensis</name>
    <dbReference type="NCBI Taxonomy" id="1069985"/>
    <lineage>
        <taxon>Bacteria</taxon>
        <taxon>Pseudomonadati</taxon>
        <taxon>Bacteroidota</taxon>
        <taxon>Sphingobacteriia</taxon>
        <taxon>Sphingobacteriales</taxon>
        <taxon>Sphingobacteriaceae</taxon>
        <taxon>Pedobacter</taxon>
    </lineage>
</organism>
<reference evidence="6 7" key="1">
    <citation type="submission" date="2014-10" db="EMBL/GenBank/DDBJ databases">
        <title>Pedobacter Kyungheensis.</title>
        <authorList>
            <person name="Anderson B.M."/>
            <person name="Newman J.D."/>
        </authorList>
    </citation>
    <scope>NUCLEOTIDE SEQUENCE [LARGE SCALE GENOMIC DNA]</scope>
    <source>
        <strain evidence="6 7">KACC 16221</strain>
    </source>
</reference>
<dbReference type="PROSITE" id="PS01124">
    <property type="entry name" value="HTH_ARAC_FAMILY_2"/>
    <property type="match status" value="1"/>
</dbReference>
<keyword evidence="2" id="KW-0238">DNA-binding</keyword>
<dbReference type="GO" id="GO:0043565">
    <property type="term" value="F:sequence-specific DNA binding"/>
    <property type="evidence" value="ECO:0007669"/>
    <property type="project" value="InterPro"/>
</dbReference>
<dbReference type="InterPro" id="IPR009057">
    <property type="entry name" value="Homeodomain-like_sf"/>
</dbReference>
<keyword evidence="4" id="KW-1133">Transmembrane helix</keyword>
<dbReference type="InterPro" id="IPR018060">
    <property type="entry name" value="HTH_AraC"/>
</dbReference>
<proteinExistence type="predicted"/>
<evidence type="ECO:0000259" key="5">
    <source>
        <dbReference type="PROSITE" id="PS01124"/>
    </source>
</evidence>
<dbReference type="GO" id="GO:0003700">
    <property type="term" value="F:DNA-binding transcription factor activity"/>
    <property type="evidence" value="ECO:0007669"/>
    <property type="project" value="InterPro"/>
</dbReference>
<dbReference type="SMART" id="SM00342">
    <property type="entry name" value="HTH_ARAC"/>
    <property type="match status" value="1"/>
</dbReference>
<evidence type="ECO:0000256" key="4">
    <source>
        <dbReference type="SAM" id="Phobius"/>
    </source>
</evidence>
<gene>
    <name evidence="6" type="ORF">OC25_17155</name>
</gene>
<dbReference type="SUPFAM" id="SSF46689">
    <property type="entry name" value="Homeodomain-like"/>
    <property type="match status" value="1"/>
</dbReference>
<keyword evidence="1" id="KW-0805">Transcription regulation</keyword>
<keyword evidence="4" id="KW-0812">Transmembrane</keyword>
<dbReference type="Gene3D" id="1.10.10.60">
    <property type="entry name" value="Homeodomain-like"/>
    <property type="match status" value="1"/>
</dbReference>
<feature type="transmembrane region" description="Helical" evidence="4">
    <location>
        <begin position="60"/>
        <end position="86"/>
    </location>
</feature>
<dbReference type="OrthoDB" id="9779074at2"/>
<dbReference type="EMBL" id="JSYN01000020">
    <property type="protein sequence ID" value="KIA92398.1"/>
    <property type="molecule type" value="Genomic_DNA"/>
</dbReference>
<comment type="caution">
    <text evidence="6">The sequence shown here is derived from an EMBL/GenBank/DDBJ whole genome shotgun (WGS) entry which is preliminary data.</text>
</comment>
<feature type="transmembrane region" description="Helical" evidence="4">
    <location>
        <begin position="218"/>
        <end position="234"/>
    </location>
</feature>
<feature type="transmembrane region" description="Helical" evidence="4">
    <location>
        <begin position="32"/>
        <end position="54"/>
    </location>
</feature>
<evidence type="ECO:0000313" key="6">
    <source>
        <dbReference type="EMBL" id="KIA92398.1"/>
    </source>
</evidence>
<feature type="transmembrane region" description="Helical" evidence="4">
    <location>
        <begin position="98"/>
        <end position="117"/>
    </location>
</feature>
<sequence>MQFLNLLVGICCLFLLLFAINLFFAKKGNKTLNILLSLLFFARFGQILISALIAAQKPVALVYVFQAFTPLYYAAPACFYLYISGFIDKSTGLRKWQWLHFIPALLALIHVLPWHGWPELDWDTIPKQLADNGYFSLKTQTGLFPNYFHYTLRPILVFTYLCLAWIHYYRKMDKTNKRDEPGKRWIVFFLRVATFFQLMSLTPVVLRGLHITYTQPSFVITNCILLLLLVLYALHKPHIFYGYLLVSVELDKKNMPEQVEPDETLTGAVSSGIQITKGEQPAKPAKKVNLSEAQLTELSHAMETLMQQEQLYLLHDFQIIDLAAKLNIPVHHCSYIINNTIGKNFRDWINGYRVAHFLIQHPLKSDKLTIEAIASESGFKSLATFYNAFKKEKGVMPTNYFNKELS</sequence>